<dbReference type="GO" id="GO:0015144">
    <property type="term" value="F:carbohydrate transmembrane transporter activity"/>
    <property type="evidence" value="ECO:0007669"/>
    <property type="project" value="InterPro"/>
</dbReference>
<feature type="transmembrane region" description="Helical" evidence="6">
    <location>
        <begin position="48"/>
        <end position="68"/>
    </location>
</feature>
<dbReference type="Pfam" id="PF07857">
    <property type="entry name" value="TMEM144"/>
    <property type="match status" value="1"/>
</dbReference>
<evidence type="ECO:0000256" key="2">
    <source>
        <dbReference type="ARBA" id="ARBA00005731"/>
    </source>
</evidence>
<proteinExistence type="inferred from homology"/>
<feature type="transmembrane region" description="Helical" evidence="6">
    <location>
        <begin position="80"/>
        <end position="97"/>
    </location>
</feature>
<name>G0N273_CAEBE</name>
<evidence type="ECO:0000313" key="7">
    <source>
        <dbReference type="EMBL" id="EGT50553.1"/>
    </source>
</evidence>
<keyword evidence="4 6" id="KW-1133">Transmembrane helix</keyword>
<protein>
    <recommendedName>
        <fullName evidence="9">EamA domain-containing protein</fullName>
    </recommendedName>
</protein>
<sequence>MSHDPEASKDVRTYFLSYCLGSFLSSTVIFMGYCIFMRNTPRVNPEISLPSLVSGMLYGIGMMTFFMACEELDQVIAYPILSKAPGIIVSFWSIFLYKEIQGTRNILQLYLGIGITLTGIFMISWSRIE</sequence>
<feature type="transmembrane region" description="Helical" evidence="6">
    <location>
        <begin position="109"/>
        <end position="128"/>
    </location>
</feature>
<evidence type="ECO:0000256" key="4">
    <source>
        <dbReference type="ARBA" id="ARBA00022989"/>
    </source>
</evidence>
<comment type="similarity">
    <text evidence="2">Belongs to the TMEM144 family.</text>
</comment>
<dbReference type="PANTHER" id="PTHR16119:SF13">
    <property type="entry name" value="TRANSMEMBRANE PROTEIN 144 HOMOLOG"/>
    <property type="match status" value="1"/>
</dbReference>
<dbReference type="GO" id="GO:0016020">
    <property type="term" value="C:membrane"/>
    <property type="evidence" value="ECO:0007669"/>
    <property type="project" value="UniProtKB-SubCell"/>
</dbReference>
<keyword evidence="3 6" id="KW-0812">Transmembrane</keyword>
<evidence type="ECO:0000256" key="1">
    <source>
        <dbReference type="ARBA" id="ARBA00004141"/>
    </source>
</evidence>
<accession>G0N273</accession>
<reference evidence="8" key="1">
    <citation type="submission" date="2011-07" db="EMBL/GenBank/DDBJ databases">
        <authorList>
            <consortium name="Caenorhabditis brenneri Sequencing and Analysis Consortium"/>
            <person name="Wilson R.K."/>
        </authorList>
    </citation>
    <scope>NUCLEOTIDE SEQUENCE [LARGE SCALE GENOMIC DNA]</scope>
    <source>
        <strain evidence="8">PB2801</strain>
    </source>
</reference>
<dbReference type="AlphaFoldDB" id="G0N273"/>
<dbReference type="OrthoDB" id="426527at2759"/>
<evidence type="ECO:0000256" key="6">
    <source>
        <dbReference type="SAM" id="Phobius"/>
    </source>
</evidence>
<dbReference type="HOGENOM" id="CLU_137006_0_0_1"/>
<keyword evidence="8" id="KW-1185">Reference proteome</keyword>
<dbReference type="PANTHER" id="PTHR16119">
    <property type="entry name" value="TRANSMEMBRANE PROTEIN 144"/>
    <property type="match status" value="1"/>
</dbReference>
<evidence type="ECO:0008006" key="9">
    <source>
        <dbReference type="Google" id="ProtNLM"/>
    </source>
</evidence>
<comment type="subcellular location">
    <subcellularLocation>
        <location evidence="1">Membrane</location>
        <topology evidence="1">Multi-pass membrane protein</topology>
    </subcellularLocation>
</comment>
<evidence type="ECO:0000313" key="8">
    <source>
        <dbReference type="Proteomes" id="UP000008068"/>
    </source>
</evidence>
<dbReference type="SUPFAM" id="SSF103481">
    <property type="entry name" value="Multidrug resistance efflux transporter EmrE"/>
    <property type="match status" value="1"/>
</dbReference>
<evidence type="ECO:0000256" key="5">
    <source>
        <dbReference type="ARBA" id="ARBA00023136"/>
    </source>
</evidence>
<feature type="transmembrane region" description="Helical" evidence="6">
    <location>
        <begin position="15"/>
        <end position="36"/>
    </location>
</feature>
<dbReference type="EMBL" id="GL379829">
    <property type="protein sequence ID" value="EGT50553.1"/>
    <property type="molecule type" value="Genomic_DNA"/>
</dbReference>
<dbReference type="Gene3D" id="1.10.3730.20">
    <property type="match status" value="1"/>
</dbReference>
<evidence type="ECO:0000256" key="3">
    <source>
        <dbReference type="ARBA" id="ARBA00022692"/>
    </source>
</evidence>
<dbReference type="InterPro" id="IPR010651">
    <property type="entry name" value="Sugar_transport"/>
</dbReference>
<dbReference type="eggNOG" id="ENOG502QR0F">
    <property type="taxonomic scope" value="Eukaryota"/>
</dbReference>
<dbReference type="InParanoid" id="G0N273"/>
<dbReference type="InterPro" id="IPR012435">
    <property type="entry name" value="TMEM144"/>
</dbReference>
<gene>
    <name evidence="7" type="ORF">CAEBREN_18685</name>
</gene>
<dbReference type="InterPro" id="IPR037185">
    <property type="entry name" value="EmrE-like"/>
</dbReference>
<dbReference type="Proteomes" id="UP000008068">
    <property type="component" value="Unassembled WGS sequence"/>
</dbReference>
<dbReference type="OMA" id="WFMANHY"/>
<keyword evidence="5 6" id="KW-0472">Membrane</keyword>
<organism evidence="8">
    <name type="scientific">Caenorhabditis brenneri</name>
    <name type="common">Nematode worm</name>
    <dbReference type="NCBI Taxonomy" id="135651"/>
    <lineage>
        <taxon>Eukaryota</taxon>
        <taxon>Metazoa</taxon>
        <taxon>Ecdysozoa</taxon>
        <taxon>Nematoda</taxon>
        <taxon>Chromadorea</taxon>
        <taxon>Rhabditida</taxon>
        <taxon>Rhabditina</taxon>
        <taxon>Rhabditomorpha</taxon>
        <taxon>Rhabditoidea</taxon>
        <taxon>Rhabditidae</taxon>
        <taxon>Peloderinae</taxon>
        <taxon>Caenorhabditis</taxon>
    </lineage>
</organism>